<evidence type="ECO:0000256" key="1">
    <source>
        <dbReference type="SAM" id="MobiDB-lite"/>
    </source>
</evidence>
<organism evidence="2 3">
    <name type="scientific">Eumeta variegata</name>
    <name type="common">Bagworm moth</name>
    <name type="synonym">Eumeta japonica</name>
    <dbReference type="NCBI Taxonomy" id="151549"/>
    <lineage>
        <taxon>Eukaryota</taxon>
        <taxon>Metazoa</taxon>
        <taxon>Ecdysozoa</taxon>
        <taxon>Arthropoda</taxon>
        <taxon>Hexapoda</taxon>
        <taxon>Insecta</taxon>
        <taxon>Pterygota</taxon>
        <taxon>Neoptera</taxon>
        <taxon>Endopterygota</taxon>
        <taxon>Lepidoptera</taxon>
        <taxon>Glossata</taxon>
        <taxon>Ditrysia</taxon>
        <taxon>Tineoidea</taxon>
        <taxon>Psychidae</taxon>
        <taxon>Oiketicinae</taxon>
        <taxon>Eumeta</taxon>
    </lineage>
</organism>
<gene>
    <name evidence="2" type="ORF">EVAR_100733_1</name>
</gene>
<feature type="region of interest" description="Disordered" evidence="1">
    <location>
        <begin position="1"/>
        <end position="56"/>
    </location>
</feature>
<comment type="caution">
    <text evidence="2">The sequence shown here is derived from an EMBL/GenBank/DDBJ whole genome shotgun (WGS) entry which is preliminary data.</text>
</comment>
<dbReference type="EMBL" id="BGZK01002150">
    <property type="protein sequence ID" value="GBP91192.1"/>
    <property type="molecule type" value="Genomic_DNA"/>
</dbReference>
<dbReference type="Proteomes" id="UP000299102">
    <property type="component" value="Unassembled WGS sequence"/>
</dbReference>
<accession>A0A4C1ZUR1</accession>
<reference evidence="2 3" key="1">
    <citation type="journal article" date="2019" name="Commun. Biol.">
        <title>The bagworm genome reveals a unique fibroin gene that provides high tensile strength.</title>
        <authorList>
            <person name="Kono N."/>
            <person name="Nakamura H."/>
            <person name="Ohtoshi R."/>
            <person name="Tomita M."/>
            <person name="Numata K."/>
            <person name="Arakawa K."/>
        </authorList>
    </citation>
    <scope>NUCLEOTIDE SEQUENCE [LARGE SCALE GENOMIC DNA]</scope>
</reference>
<name>A0A4C1ZUR1_EUMVA</name>
<protein>
    <submittedName>
        <fullName evidence="2">Uncharacterized protein</fullName>
    </submittedName>
</protein>
<feature type="non-terminal residue" evidence="2">
    <location>
        <position position="72"/>
    </location>
</feature>
<sequence>MEAEKRGPRFLPREITHDRPVYLPDPCQISSGAEASPPRPPARPPPAASPGTPLSRGEAHLRALMRFSLGIT</sequence>
<evidence type="ECO:0000313" key="2">
    <source>
        <dbReference type="EMBL" id="GBP91192.1"/>
    </source>
</evidence>
<proteinExistence type="predicted"/>
<evidence type="ECO:0000313" key="3">
    <source>
        <dbReference type="Proteomes" id="UP000299102"/>
    </source>
</evidence>
<feature type="compositionally biased region" description="Basic and acidic residues" evidence="1">
    <location>
        <begin position="1"/>
        <end position="20"/>
    </location>
</feature>
<dbReference type="AlphaFoldDB" id="A0A4C1ZUR1"/>
<keyword evidence="3" id="KW-1185">Reference proteome</keyword>
<feature type="compositionally biased region" description="Pro residues" evidence="1">
    <location>
        <begin position="37"/>
        <end position="48"/>
    </location>
</feature>